<organism evidence="1">
    <name type="scientific">marine sediment metagenome</name>
    <dbReference type="NCBI Taxonomy" id="412755"/>
    <lineage>
        <taxon>unclassified sequences</taxon>
        <taxon>metagenomes</taxon>
        <taxon>ecological metagenomes</taxon>
    </lineage>
</organism>
<gene>
    <name evidence="1" type="ORF">S01H1_16843</name>
</gene>
<dbReference type="EMBL" id="BARS01008887">
    <property type="protein sequence ID" value="GAF67782.1"/>
    <property type="molecule type" value="Genomic_DNA"/>
</dbReference>
<protein>
    <submittedName>
        <fullName evidence="1">Uncharacterized protein</fullName>
    </submittedName>
</protein>
<feature type="non-terminal residue" evidence="1">
    <location>
        <position position="1"/>
    </location>
</feature>
<comment type="caution">
    <text evidence="1">The sequence shown here is derived from an EMBL/GenBank/DDBJ whole genome shotgun (WGS) entry which is preliminary data.</text>
</comment>
<dbReference type="AlphaFoldDB" id="X0RVJ9"/>
<sequence length="42" mass="4902">KKVVDIETGRTHMVPTRDIIENGLRHQDLKNYPELRGMRGNL</sequence>
<reference evidence="1" key="1">
    <citation type="journal article" date="2014" name="Front. Microbiol.">
        <title>High frequency of phylogenetically diverse reductive dehalogenase-homologous genes in deep subseafloor sedimentary metagenomes.</title>
        <authorList>
            <person name="Kawai M."/>
            <person name="Futagami T."/>
            <person name="Toyoda A."/>
            <person name="Takaki Y."/>
            <person name="Nishi S."/>
            <person name="Hori S."/>
            <person name="Arai W."/>
            <person name="Tsubouchi T."/>
            <person name="Morono Y."/>
            <person name="Uchiyama I."/>
            <person name="Ito T."/>
            <person name="Fujiyama A."/>
            <person name="Inagaki F."/>
            <person name="Takami H."/>
        </authorList>
    </citation>
    <scope>NUCLEOTIDE SEQUENCE</scope>
    <source>
        <strain evidence="1">Expedition CK06-06</strain>
    </source>
</reference>
<proteinExistence type="predicted"/>
<name>X0RVJ9_9ZZZZ</name>
<accession>X0RVJ9</accession>
<evidence type="ECO:0000313" key="1">
    <source>
        <dbReference type="EMBL" id="GAF67782.1"/>
    </source>
</evidence>